<evidence type="ECO:0000313" key="5">
    <source>
        <dbReference type="EMBL" id="MBO1804016.1"/>
    </source>
</evidence>
<keyword evidence="3" id="KW-0560">Oxidoreductase</keyword>
<dbReference type="GO" id="GO:0009231">
    <property type="term" value="P:riboflavin biosynthetic process"/>
    <property type="evidence" value="ECO:0007669"/>
    <property type="project" value="InterPro"/>
</dbReference>
<organism evidence="5 6">
    <name type="scientific">Leucobacter ruminantium</name>
    <dbReference type="NCBI Taxonomy" id="1289170"/>
    <lineage>
        <taxon>Bacteria</taxon>
        <taxon>Bacillati</taxon>
        <taxon>Actinomycetota</taxon>
        <taxon>Actinomycetes</taxon>
        <taxon>Micrococcales</taxon>
        <taxon>Microbacteriaceae</taxon>
        <taxon>Leucobacter</taxon>
    </lineage>
</organism>
<gene>
    <name evidence="5" type="ORF">J4H91_01610</name>
</gene>
<protein>
    <submittedName>
        <fullName evidence="5">Pyrimidine reductase family protein</fullName>
    </submittedName>
</protein>
<dbReference type="InterPro" id="IPR024072">
    <property type="entry name" value="DHFR-like_dom_sf"/>
</dbReference>
<reference evidence="5" key="1">
    <citation type="submission" date="2021-03" db="EMBL/GenBank/DDBJ databases">
        <title>Leucobacter chromiisoli sp. nov., isolated from chromium-containing soil of chemical plant.</title>
        <authorList>
            <person name="Xu Z."/>
        </authorList>
    </citation>
    <scope>NUCLEOTIDE SEQUENCE</scope>
    <source>
        <strain evidence="5">A2</strain>
    </source>
</reference>
<dbReference type="GO" id="GO:0008703">
    <property type="term" value="F:5-amino-6-(5-phosphoribosylamino)uracil reductase activity"/>
    <property type="evidence" value="ECO:0007669"/>
    <property type="project" value="InterPro"/>
</dbReference>
<dbReference type="Pfam" id="PF01872">
    <property type="entry name" value="RibD_C"/>
    <property type="match status" value="1"/>
</dbReference>
<dbReference type="SUPFAM" id="SSF53597">
    <property type="entry name" value="Dihydrofolate reductase-like"/>
    <property type="match status" value="1"/>
</dbReference>
<keyword evidence="2" id="KW-0521">NADP</keyword>
<accession>A0A939LTV3</accession>
<dbReference type="EMBL" id="JAGDYL010000001">
    <property type="protein sequence ID" value="MBO1804016.1"/>
    <property type="molecule type" value="Genomic_DNA"/>
</dbReference>
<evidence type="ECO:0000256" key="2">
    <source>
        <dbReference type="ARBA" id="ARBA00022857"/>
    </source>
</evidence>
<keyword evidence="6" id="KW-1185">Reference proteome</keyword>
<evidence type="ECO:0000259" key="4">
    <source>
        <dbReference type="Pfam" id="PF01872"/>
    </source>
</evidence>
<dbReference type="Gene3D" id="3.40.430.10">
    <property type="entry name" value="Dihydrofolate Reductase, subunit A"/>
    <property type="match status" value="1"/>
</dbReference>
<dbReference type="PANTHER" id="PTHR38011">
    <property type="entry name" value="DIHYDROFOLATE REDUCTASE FAMILY PROTEIN (AFU_ORTHOLOGUE AFUA_8G06820)"/>
    <property type="match status" value="1"/>
</dbReference>
<evidence type="ECO:0000313" key="6">
    <source>
        <dbReference type="Proteomes" id="UP000664398"/>
    </source>
</evidence>
<comment type="pathway">
    <text evidence="1">Cofactor biosynthesis; riboflavin biosynthesis.</text>
</comment>
<dbReference type="InterPro" id="IPR002734">
    <property type="entry name" value="RibDG_C"/>
</dbReference>
<name>A0A939LTV3_9MICO</name>
<dbReference type="PANTHER" id="PTHR38011:SF7">
    <property type="entry name" value="2,5-DIAMINO-6-RIBOSYLAMINO-4(3H)-PYRIMIDINONE 5'-PHOSPHATE REDUCTASE"/>
    <property type="match status" value="1"/>
</dbReference>
<dbReference type="AlphaFoldDB" id="A0A939LTV3"/>
<dbReference type="RefSeq" id="WP_208044489.1">
    <property type="nucleotide sequence ID" value="NZ_JAGDYL010000001.1"/>
</dbReference>
<evidence type="ECO:0000256" key="3">
    <source>
        <dbReference type="ARBA" id="ARBA00023002"/>
    </source>
</evidence>
<evidence type="ECO:0000256" key="1">
    <source>
        <dbReference type="ARBA" id="ARBA00005104"/>
    </source>
</evidence>
<comment type="caution">
    <text evidence="5">The sequence shown here is derived from an EMBL/GenBank/DDBJ whole genome shotgun (WGS) entry which is preliminary data.</text>
</comment>
<dbReference type="Proteomes" id="UP000664398">
    <property type="component" value="Unassembled WGS sequence"/>
</dbReference>
<proteinExistence type="predicted"/>
<dbReference type="InterPro" id="IPR050765">
    <property type="entry name" value="Riboflavin_Biosynth_HTPR"/>
</dbReference>
<sequence>MSARIDRLWPEPEQDLDDERLLAHYAVPTERRWLRMNFVTSIDGAATREGKSGGLGDAADRRVFELLRRHAHAVLVAAGTVRIEGYDAMRLDEEAAAWRAAHGLASQPAFAIVTRSLDLDPESDVFSDAPVRPVVYTVAAAPAERRAALAAVADVVDAGERDVEPARVLDDLAARGHTHVHSEGGPSLFGSFIAADVVDELCLTVAPSLESGDARRIATGPEAAPQRMRLAAVLRASDELLLRYVRDREDGRGAEVPGH</sequence>
<feature type="domain" description="Bacterial bifunctional deaminase-reductase C-terminal" evidence="4">
    <location>
        <begin position="32"/>
        <end position="240"/>
    </location>
</feature>